<organism evidence="12 13">
    <name type="scientific">Anaerovibrio slackiae</name>
    <dbReference type="NCBI Taxonomy" id="2652309"/>
    <lineage>
        <taxon>Bacteria</taxon>
        <taxon>Bacillati</taxon>
        <taxon>Bacillota</taxon>
        <taxon>Negativicutes</taxon>
        <taxon>Selenomonadales</taxon>
        <taxon>Selenomonadaceae</taxon>
        <taxon>Anaerovibrio</taxon>
    </lineage>
</organism>
<dbReference type="Proteomes" id="UP000433181">
    <property type="component" value="Unassembled WGS sequence"/>
</dbReference>
<keyword evidence="4 7" id="KW-0805">Transcription regulation</keyword>
<keyword evidence="3 7" id="KW-0963">Cytoplasm</keyword>
<dbReference type="NCBIfam" id="TIGR01529">
    <property type="entry name" value="argR_whole"/>
    <property type="match status" value="1"/>
</dbReference>
<dbReference type="GO" id="GO:0003700">
    <property type="term" value="F:DNA-binding transcription factor activity"/>
    <property type="evidence" value="ECO:0007669"/>
    <property type="project" value="UniProtKB-UniRule"/>
</dbReference>
<dbReference type="GO" id="GO:0034618">
    <property type="term" value="F:arginine binding"/>
    <property type="evidence" value="ECO:0007669"/>
    <property type="project" value="InterPro"/>
</dbReference>
<dbReference type="EMBL" id="VUNR01000017">
    <property type="protein sequence ID" value="MSU09124.1"/>
    <property type="molecule type" value="Genomic_DNA"/>
</dbReference>
<evidence type="ECO:0000256" key="6">
    <source>
        <dbReference type="ARBA" id="ARBA00023163"/>
    </source>
</evidence>
<dbReference type="Gene3D" id="1.10.10.10">
    <property type="entry name" value="Winged helix-like DNA-binding domain superfamily/Winged helix DNA-binding domain"/>
    <property type="match status" value="1"/>
</dbReference>
<dbReference type="SUPFAM" id="SSF55252">
    <property type="entry name" value="C-terminal domain of arginine repressor"/>
    <property type="match status" value="1"/>
</dbReference>
<dbReference type="GO" id="GO:0005737">
    <property type="term" value="C:cytoplasm"/>
    <property type="evidence" value="ECO:0007669"/>
    <property type="project" value="UniProtKB-SubCell"/>
</dbReference>
<dbReference type="GO" id="GO:0006526">
    <property type="term" value="P:L-arginine biosynthetic process"/>
    <property type="evidence" value="ECO:0007669"/>
    <property type="project" value="UniProtKB-UniPathway"/>
</dbReference>
<comment type="function">
    <text evidence="7">Regulates arginine biosynthesis genes.</text>
</comment>
<keyword evidence="13" id="KW-1185">Reference proteome</keyword>
<keyword evidence="7" id="KW-0055">Arginine biosynthesis</keyword>
<dbReference type="GO" id="GO:0003677">
    <property type="term" value="F:DNA binding"/>
    <property type="evidence" value="ECO:0007669"/>
    <property type="project" value="UniProtKB-KW"/>
</dbReference>
<evidence type="ECO:0000256" key="9">
    <source>
        <dbReference type="SAM" id="Coils"/>
    </source>
</evidence>
<keyword evidence="7" id="KW-0678">Repressor</keyword>
<comment type="pathway">
    <text evidence="7">Amino-acid biosynthesis; L-arginine biosynthesis [regulation].</text>
</comment>
<evidence type="ECO:0000259" key="10">
    <source>
        <dbReference type="Pfam" id="PF01316"/>
    </source>
</evidence>
<dbReference type="AlphaFoldDB" id="A0A6I2UHV6"/>
<comment type="caution">
    <text evidence="12">The sequence shown here is derived from an EMBL/GenBank/DDBJ whole genome shotgun (WGS) entry which is preliminary data.</text>
</comment>
<dbReference type="InterPro" id="IPR036251">
    <property type="entry name" value="Arg_repress_C_sf"/>
</dbReference>
<evidence type="ECO:0000256" key="4">
    <source>
        <dbReference type="ARBA" id="ARBA00023015"/>
    </source>
</evidence>
<dbReference type="InterPro" id="IPR036388">
    <property type="entry name" value="WH-like_DNA-bd_sf"/>
</dbReference>
<sequence length="154" mass="17066">MKNYRQAKIKAIIEAQIIETQEELAAALKEQKIEVTQATVSRDIKELHLVKIPYGHGKYRYSFPVDVKQVHSESKMQKAFQDSVLKVEASENIIVIRTQPGAGAAVAFALDNAQWPEIIGTVAGDDTVLAVLKDKEKSRGIVAKMREMSMGCPV</sequence>
<comment type="similarity">
    <text evidence="2 7">Belongs to the ArgR family.</text>
</comment>
<evidence type="ECO:0000256" key="2">
    <source>
        <dbReference type="ARBA" id="ARBA00008316"/>
    </source>
</evidence>
<keyword evidence="6 7" id="KW-0804">Transcription</keyword>
<dbReference type="GO" id="GO:0051259">
    <property type="term" value="P:protein complex oligomerization"/>
    <property type="evidence" value="ECO:0007669"/>
    <property type="project" value="InterPro"/>
</dbReference>
<feature type="domain" description="Arginine repressor DNA-binding" evidence="10">
    <location>
        <begin position="2"/>
        <end position="66"/>
    </location>
</feature>
<dbReference type="SUPFAM" id="SSF46785">
    <property type="entry name" value="Winged helix' DNA-binding domain"/>
    <property type="match status" value="1"/>
</dbReference>
<dbReference type="PRINTS" id="PR01467">
    <property type="entry name" value="ARGREPRESSOR"/>
</dbReference>
<evidence type="ECO:0000256" key="1">
    <source>
        <dbReference type="ARBA" id="ARBA00004496"/>
    </source>
</evidence>
<dbReference type="InterPro" id="IPR036390">
    <property type="entry name" value="WH_DNA-bd_sf"/>
</dbReference>
<proteinExistence type="inferred from homology"/>
<comment type="subcellular location">
    <subcellularLocation>
        <location evidence="1 7">Cytoplasm</location>
    </subcellularLocation>
</comment>
<dbReference type="Pfam" id="PF01316">
    <property type="entry name" value="Arg_repressor"/>
    <property type="match status" value="1"/>
</dbReference>
<keyword evidence="5 7" id="KW-0238">DNA-binding</keyword>
<dbReference type="InterPro" id="IPR001669">
    <property type="entry name" value="Arg_repress"/>
</dbReference>
<keyword evidence="7" id="KW-0028">Amino-acid biosynthesis</keyword>
<gene>
    <name evidence="7 12" type="primary">argR</name>
    <name evidence="12" type="ORF">FYJ84_09020</name>
</gene>
<dbReference type="InterPro" id="IPR020900">
    <property type="entry name" value="Arg_repress_DNA-bd"/>
</dbReference>
<evidence type="ECO:0000259" key="11">
    <source>
        <dbReference type="Pfam" id="PF02863"/>
    </source>
</evidence>
<name>A0A6I2UHV6_9FIRM</name>
<reference evidence="12 13" key="1">
    <citation type="submission" date="2019-08" db="EMBL/GenBank/DDBJ databases">
        <title>In-depth cultivation of the pig gut microbiome towards novel bacterial diversity and tailored functional studies.</title>
        <authorList>
            <person name="Wylensek D."/>
            <person name="Hitch T.C.A."/>
            <person name="Clavel T."/>
        </authorList>
    </citation>
    <scope>NUCLEOTIDE SEQUENCE [LARGE SCALE GENOMIC DNA]</scope>
    <source>
        <strain evidence="12 13">WCA-693-APC-5D-A</strain>
    </source>
</reference>
<evidence type="ECO:0000313" key="12">
    <source>
        <dbReference type="EMBL" id="MSU09124.1"/>
    </source>
</evidence>
<feature type="domain" description="Arginine repressor C-terminal" evidence="11">
    <location>
        <begin position="80"/>
        <end position="146"/>
    </location>
</feature>
<accession>A0A6I2UHV6</accession>
<dbReference type="RefSeq" id="WP_154407292.1">
    <property type="nucleotide sequence ID" value="NZ_JBGUUA010000152.1"/>
</dbReference>
<dbReference type="InterPro" id="IPR020899">
    <property type="entry name" value="Arg_repress_C"/>
</dbReference>
<dbReference type="Pfam" id="PF02863">
    <property type="entry name" value="Arg_repressor_C"/>
    <property type="match status" value="1"/>
</dbReference>
<feature type="coiled-coil region" evidence="9">
    <location>
        <begin position="10"/>
        <end position="38"/>
    </location>
</feature>
<keyword evidence="9" id="KW-0175">Coiled coil</keyword>
<dbReference type="PANTHER" id="PTHR34471:SF1">
    <property type="entry name" value="ARGININE REPRESSOR"/>
    <property type="match status" value="1"/>
</dbReference>
<evidence type="ECO:0000313" key="13">
    <source>
        <dbReference type="Proteomes" id="UP000433181"/>
    </source>
</evidence>
<evidence type="ECO:0000256" key="5">
    <source>
        <dbReference type="ARBA" id="ARBA00023125"/>
    </source>
</evidence>
<dbReference type="UniPathway" id="UPA00068"/>
<protein>
    <recommendedName>
        <fullName evidence="7 8">Arginine repressor</fullName>
    </recommendedName>
</protein>
<dbReference type="GO" id="GO:1900079">
    <property type="term" value="P:regulation of arginine biosynthetic process"/>
    <property type="evidence" value="ECO:0007669"/>
    <property type="project" value="UniProtKB-UniRule"/>
</dbReference>
<evidence type="ECO:0000256" key="7">
    <source>
        <dbReference type="HAMAP-Rule" id="MF_00173"/>
    </source>
</evidence>
<dbReference type="Gene3D" id="3.30.1360.40">
    <property type="match status" value="1"/>
</dbReference>
<evidence type="ECO:0000256" key="8">
    <source>
        <dbReference type="NCBIfam" id="TIGR01529"/>
    </source>
</evidence>
<dbReference type="GeneID" id="96779058"/>
<dbReference type="PANTHER" id="PTHR34471">
    <property type="entry name" value="ARGININE REPRESSOR"/>
    <property type="match status" value="1"/>
</dbReference>
<dbReference type="HAMAP" id="MF_00173">
    <property type="entry name" value="Arg_repressor"/>
    <property type="match status" value="1"/>
</dbReference>
<evidence type="ECO:0000256" key="3">
    <source>
        <dbReference type="ARBA" id="ARBA00022490"/>
    </source>
</evidence>